<dbReference type="PANTHER" id="PTHR47332:SF4">
    <property type="entry name" value="SET DOMAIN-CONTAINING PROTEIN 5"/>
    <property type="match status" value="1"/>
</dbReference>
<dbReference type="InterPro" id="IPR001214">
    <property type="entry name" value="SET_dom"/>
</dbReference>
<accession>A0A812UGQ5</accession>
<dbReference type="OrthoDB" id="265717at2759"/>
<comment type="caution">
    <text evidence="2">The sequence shown here is derived from an EMBL/GenBank/DDBJ whole genome shotgun (WGS) entry which is preliminary data.</text>
</comment>
<reference evidence="2" key="1">
    <citation type="submission" date="2021-02" db="EMBL/GenBank/DDBJ databases">
        <authorList>
            <person name="Dougan E. K."/>
            <person name="Rhodes N."/>
            <person name="Thang M."/>
            <person name="Chan C."/>
        </authorList>
    </citation>
    <scope>NUCLEOTIDE SEQUENCE</scope>
</reference>
<protein>
    <submittedName>
        <fullName evidence="2">Set5 protein</fullName>
    </submittedName>
</protein>
<dbReference type="SUPFAM" id="SSF82199">
    <property type="entry name" value="SET domain"/>
    <property type="match status" value="1"/>
</dbReference>
<dbReference type="Proteomes" id="UP000649617">
    <property type="component" value="Unassembled WGS sequence"/>
</dbReference>
<name>A0A812UGQ5_SYMPI</name>
<keyword evidence="3" id="KW-1185">Reference proteome</keyword>
<dbReference type="InterPro" id="IPR046341">
    <property type="entry name" value="SET_dom_sf"/>
</dbReference>
<dbReference type="PANTHER" id="PTHR47332">
    <property type="entry name" value="SET DOMAIN-CONTAINING PROTEIN 5"/>
    <property type="match status" value="1"/>
</dbReference>
<sequence>MSLASKQPVQILRKATLLEQDAFEIRSLGAKGRGAIAKKDLQKGDLILKEAPLLIITREDLGRYTDEDIEQRLAELPERDQTHFWELFDAKLFESAGRGSAKSRVLTNSYPVEDELGEEAVAVFNTLARFNHSCVPNVHNSWDPEMAVETICLTQDVPAGEELCTTYLDLFTIRHERQEELSRRLKFQCTCQAPAAVMTYITSDGMV</sequence>
<evidence type="ECO:0000313" key="3">
    <source>
        <dbReference type="Proteomes" id="UP000649617"/>
    </source>
</evidence>
<dbReference type="EMBL" id="CAJNIZ010036269">
    <property type="protein sequence ID" value="CAE7564434.1"/>
    <property type="molecule type" value="Genomic_DNA"/>
</dbReference>
<feature type="domain" description="SET" evidence="1">
    <location>
        <begin position="21"/>
        <end position="168"/>
    </location>
</feature>
<evidence type="ECO:0000313" key="2">
    <source>
        <dbReference type="EMBL" id="CAE7564434.1"/>
    </source>
</evidence>
<dbReference type="Pfam" id="PF00856">
    <property type="entry name" value="SET"/>
    <property type="match status" value="1"/>
</dbReference>
<evidence type="ECO:0000259" key="1">
    <source>
        <dbReference type="PROSITE" id="PS50280"/>
    </source>
</evidence>
<dbReference type="AlphaFoldDB" id="A0A812UGQ5"/>
<dbReference type="Gene3D" id="2.170.270.10">
    <property type="entry name" value="SET domain"/>
    <property type="match status" value="1"/>
</dbReference>
<dbReference type="PROSITE" id="PS50280">
    <property type="entry name" value="SET"/>
    <property type="match status" value="1"/>
</dbReference>
<gene>
    <name evidence="2" type="primary">set5</name>
    <name evidence="2" type="ORF">SPIL2461_LOCUS15128</name>
</gene>
<dbReference type="SMART" id="SM00317">
    <property type="entry name" value="SET"/>
    <property type="match status" value="1"/>
</dbReference>
<organism evidence="2 3">
    <name type="scientific">Symbiodinium pilosum</name>
    <name type="common">Dinoflagellate</name>
    <dbReference type="NCBI Taxonomy" id="2952"/>
    <lineage>
        <taxon>Eukaryota</taxon>
        <taxon>Sar</taxon>
        <taxon>Alveolata</taxon>
        <taxon>Dinophyceae</taxon>
        <taxon>Suessiales</taxon>
        <taxon>Symbiodiniaceae</taxon>
        <taxon>Symbiodinium</taxon>
    </lineage>
</organism>
<proteinExistence type="predicted"/>
<dbReference type="InterPro" id="IPR053185">
    <property type="entry name" value="SET_domain_protein"/>
</dbReference>
<dbReference type="CDD" id="cd20071">
    <property type="entry name" value="SET_SMYD"/>
    <property type="match status" value="1"/>
</dbReference>